<organism evidence="1 2">
    <name type="scientific">Ogataea polymorpha</name>
    <dbReference type="NCBI Taxonomy" id="460523"/>
    <lineage>
        <taxon>Eukaryota</taxon>
        <taxon>Fungi</taxon>
        <taxon>Dikarya</taxon>
        <taxon>Ascomycota</taxon>
        <taxon>Saccharomycotina</taxon>
        <taxon>Pichiomycetes</taxon>
        <taxon>Pichiales</taxon>
        <taxon>Pichiaceae</taxon>
        <taxon>Ogataea</taxon>
    </lineage>
</organism>
<dbReference type="EMBL" id="JAEUBD010001178">
    <property type="protein sequence ID" value="KAH3665187.1"/>
    <property type="molecule type" value="Genomic_DNA"/>
</dbReference>
<gene>
    <name evidence="1" type="ORF">OGATHE_004002</name>
</gene>
<reference evidence="1" key="1">
    <citation type="journal article" date="2021" name="Open Biol.">
        <title>Shared evolutionary footprints suggest mitochondrial oxidative damage underlies multiple complex I losses in fungi.</title>
        <authorList>
            <person name="Schikora-Tamarit M.A."/>
            <person name="Marcet-Houben M."/>
            <person name="Nosek J."/>
            <person name="Gabaldon T."/>
        </authorList>
    </citation>
    <scope>NUCLEOTIDE SEQUENCE</scope>
    <source>
        <strain evidence="1">NCAIM Y.01608</strain>
    </source>
</reference>
<keyword evidence="2" id="KW-1185">Reference proteome</keyword>
<dbReference type="Proteomes" id="UP000788993">
    <property type="component" value="Unassembled WGS sequence"/>
</dbReference>
<proteinExistence type="predicted"/>
<evidence type="ECO:0000313" key="2">
    <source>
        <dbReference type="Proteomes" id="UP000788993"/>
    </source>
</evidence>
<name>A0A9P8P583_9ASCO</name>
<comment type="caution">
    <text evidence="1">The sequence shown here is derived from an EMBL/GenBank/DDBJ whole genome shotgun (WGS) entry which is preliminary data.</text>
</comment>
<evidence type="ECO:0000313" key="1">
    <source>
        <dbReference type="EMBL" id="KAH3665187.1"/>
    </source>
</evidence>
<protein>
    <submittedName>
        <fullName evidence="1">Uncharacterized protein</fullName>
    </submittedName>
</protein>
<sequence>MGHSFQGIDHRHTEVVSRVHFPRGAGTVVRSQVASVDDWVSQCLVQRSIIDLGSQTVLQALFGAVLHLLGENLEVLLDASVSSGRLQTIHSFSSHLFQRSVIAVCFALLDHLDGQIVHLLEIVGRVSNSVALDTQHLQVFQNRVLELDLLLGRISVIESDYQFSMVGLCKILVQDCSLGVANVQISRWLWRESSNDLAVLRVWEVNFEVGLVRLLLAAFCGLSNLGKRLGQKLNHSAKPVVCLQKLVPSSDVDVDGVLQNRSHHRVRTQCTPRSNVGKRNLIVNYERSEVQVRVQLFEISR</sequence>
<dbReference type="AntiFam" id="ANF00207">
    <property type="entry name" value="Shadow ORF (opposite glnS)"/>
</dbReference>
<reference evidence="1" key="2">
    <citation type="submission" date="2021-01" db="EMBL/GenBank/DDBJ databases">
        <authorList>
            <person name="Schikora-Tamarit M.A."/>
        </authorList>
    </citation>
    <scope>NUCLEOTIDE SEQUENCE</scope>
    <source>
        <strain evidence="1">NCAIM Y.01608</strain>
    </source>
</reference>
<accession>A0A9P8P583</accession>
<dbReference type="AlphaFoldDB" id="A0A9P8P583"/>